<sequence>MTDQQELDFETNNQDGFVATGEIRFSNRNRRAVISTSGDVGQDENVTTFEVRMRPTSDLSVPLKIVADSFSMDTRTNMYVFVKDGEDVSWVSAYEVLIVSKL</sequence>
<dbReference type="Proteomes" id="UP000240283">
    <property type="component" value="Segment"/>
</dbReference>
<proteinExistence type="predicted"/>
<gene>
    <name evidence="1" type="ORF">VPR_142</name>
</gene>
<protein>
    <submittedName>
        <fullName evidence="1">Uncharacterized protein</fullName>
    </submittedName>
</protein>
<organism evidence="1 2">
    <name type="scientific">Vibrio phage Vp_R1</name>
    <dbReference type="NCBI Taxonomy" id="2059867"/>
    <lineage>
        <taxon>Viruses</taxon>
        <taxon>Duplodnaviria</taxon>
        <taxon>Heunggongvirae</taxon>
        <taxon>Uroviricota</taxon>
        <taxon>Caudoviricetes</taxon>
        <taxon>Grimontviridae</taxon>
        <taxon>Dalianvirus</taxon>
        <taxon>Dalianvirus R1</taxon>
    </lineage>
</organism>
<reference evidence="1 2" key="1">
    <citation type="submission" date="2017-12" db="EMBL/GenBank/DDBJ databases">
        <title>Genomic analysis of a novel phage Vp_R1 lytic to Vibrio parahaemolyticus.</title>
        <authorList>
            <person name="Ren H."/>
            <person name="Li Z."/>
        </authorList>
    </citation>
    <scope>NUCLEOTIDE SEQUENCE [LARGE SCALE GENOMIC DNA]</scope>
</reference>
<evidence type="ECO:0000313" key="2">
    <source>
        <dbReference type="Proteomes" id="UP000240283"/>
    </source>
</evidence>
<evidence type="ECO:0000313" key="1">
    <source>
        <dbReference type="EMBL" id="AUG88506.1"/>
    </source>
</evidence>
<name>A0A2H5BQS2_9CAUD</name>
<accession>A0A2H5BQS2</accession>
<keyword evidence="2" id="KW-1185">Reference proteome</keyword>
<dbReference type="EMBL" id="MG603697">
    <property type="protein sequence ID" value="AUG88506.1"/>
    <property type="molecule type" value="Genomic_DNA"/>
</dbReference>